<evidence type="ECO:0000256" key="1">
    <source>
        <dbReference type="SAM" id="MobiDB-lite"/>
    </source>
</evidence>
<evidence type="ECO:0000313" key="2">
    <source>
        <dbReference type="EnsemblProtists" id="EOD41124"/>
    </source>
</evidence>
<feature type="region of interest" description="Disordered" evidence="1">
    <location>
        <begin position="144"/>
        <end position="163"/>
    </location>
</feature>
<evidence type="ECO:0000313" key="3">
    <source>
        <dbReference type="Proteomes" id="UP000013827"/>
    </source>
</evidence>
<reference evidence="2" key="2">
    <citation type="submission" date="2024-10" db="UniProtKB">
        <authorList>
            <consortium name="EnsemblProtists"/>
        </authorList>
    </citation>
    <scope>IDENTIFICATION</scope>
</reference>
<sequence>PLERFACRSTPLSTPTGSWSTTRAARRAQARTSLSRRATLKPQSPTTAVPLAARPLLPLHPPPRLADSLARRCWLPSVCLSHSSSARPPHLQSPPRRSRPAAPTPPPTPLASPRSRETCSSARAACRWQSRSCRRGRWSCTTQTCALPGSRRRPSAAGGAPAS</sequence>
<dbReference type="EnsemblProtists" id="EOD41124">
    <property type="protein sequence ID" value="EOD41124"/>
    <property type="gene ID" value="EMIHUDRAFT_448691"/>
</dbReference>
<dbReference type="HOGENOM" id="CLU_1631478_0_0_1"/>
<feature type="region of interest" description="Disordered" evidence="1">
    <location>
        <begin position="80"/>
        <end position="117"/>
    </location>
</feature>
<organism evidence="2 3">
    <name type="scientific">Emiliania huxleyi (strain CCMP1516)</name>
    <dbReference type="NCBI Taxonomy" id="280463"/>
    <lineage>
        <taxon>Eukaryota</taxon>
        <taxon>Haptista</taxon>
        <taxon>Haptophyta</taxon>
        <taxon>Prymnesiophyceae</taxon>
        <taxon>Isochrysidales</taxon>
        <taxon>Noelaerhabdaceae</taxon>
        <taxon>Emiliania</taxon>
    </lineage>
</organism>
<dbReference type="RefSeq" id="XP_005793553.1">
    <property type="nucleotide sequence ID" value="XM_005793496.1"/>
</dbReference>
<dbReference type="GeneID" id="17286393"/>
<dbReference type="Proteomes" id="UP000013827">
    <property type="component" value="Unassembled WGS sequence"/>
</dbReference>
<protein>
    <submittedName>
        <fullName evidence="2">Uncharacterized protein</fullName>
    </submittedName>
</protein>
<reference evidence="3" key="1">
    <citation type="journal article" date="2013" name="Nature">
        <title>Pan genome of the phytoplankton Emiliania underpins its global distribution.</title>
        <authorList>
            <person name="Read B.A."/>
            <person name="Kegel J."/>
            <person name="Klute M.J."/>
            <person name="Kuo A."/>
            <person name="Lefebvre S.C."/>
            <person name="Maumus F."/>
            <person name="Mayer C."/>
            <person name="Miller J."/>
            <person name="Monier A."/>
            <person name="Salamov A."/>
            <person name="Young J."/>
            <person name="Aguilar M."/>
            <person name="Claverie J.M."/>
            <person name="Frickenhaus S."/>
            <person name="Gonzalez K."/>
            <person name="Herman E.K."/>
            <person name="Lin Y.C."/>
            <person name="Napier J."/>
            <person name="Ogata H."/>
            <person name="Sarno A.F."/>
            <person name="Shmutz J."/>
            <person name="Schroeder D."/>
            <person name="de Vargas C."/>
            <person name="Verret F."/>
            <person name="von Dassow P."/>
            <person name="Valentin K."/>
            <person name="Van de Peer Y."/>
            <person name="Wheeler G."/>
            <person name="Dacks J.B."/>
            <person name="Delwiche C.F."/>
            <person name="Dyhrman S.T."/>
            <person name="Glockner G."/>
            <person name="John U."/>
            <person name="Richards T."/>
            <person name="Worden A.Z."/>
            <person name="Zhang X."/>
            <person name="Grigoriev I.V."/>
            <person name="Allen A.E."/>
            <person name="Bidle K."/>
            <person name="Borodovsky M."/>
            <person name="Bowler C."/>
            <person name="Brownlee C."/>
            <person name="Cock J.M."/>
            <person name="Elias M."/>
            <person name="Gladyshev V.N."/>
            <person name="Groth M."/>
            <person name="Guda C."/>
            <person name="Hadaegh A."/>
            <person name="Iglesias-Rodriguez M.D."/>
            <person name="Jenkins J."/>
            <person name="Jones B.M."/>
            <person name="Lawson T."/>
            <person name="Leese F."/>
            <person name="Lindquist E."/>
            <person name="Lobanov A."/>
            <person name="Lomsadze A."/>
            <person name="Malik S.B."/>
            <person name="Marsh M.E."/>
            <person name="Mackinder L."/>
            <person name="Mock T."/>
            <person name="Mueller-Roeber B."/>
            <person name="Pagarete A."/>
            <person name="Parker M."/>
            <person name="Probert I."/>
            <person name="Quesneville H."/>
            <person name="Raines C."/>
            <person name="Rensing S.A."/>
            <person name="Riano-Pachon D.M."/>
            <person name="Richier S."/>
            <person name="Rokitta S."/>
            <person name="Shiraiwa Y."/>
            <person name="Soanes D.M."/>
            <person name="van der Giezen M."/>
            <person name="Wahlund T.M."/>
            <person name="Williams B."/>
            <person name="Wilson W."/>
            <person name="Wolfe G."/>
            <person name="Wurch L.L."/>
        </authorList>
    </citation>
    <scope>NUCLEOTIDE SEQUENCE</scope>
</reference>
<name>A0A0D3KZD9_EMIH1</name>
<feature type="region of interest" description="Disordered" evidence="1">
    <location>
        <begin position="1"/>
        <end position="62"/>
    </location>
</feature>
<dbReference type="KEGG" id="ehx:EMIHUDRAFT_448691"/>
<dbReference type="AlphaFoldDB" id="A0A0D3KZD9"/>
<dbReference type="PaxDb" id="2903-EOD41124"/>
<proteinExistence type="predicted"/>
<accession>A0A0D3KZD9</accession>
<feature type="compositionally biased region" description="Low complexity" evidence="1">
    <location>
        <begin position="45"/>
        <end position="57"/>
    </location>
</feature>
<keyword evidence="3" id="KW-1185">Reference proteome</keyword>